<dbReference type="PANTHER" id="PTHR33175:SF3">
    <property type="entry name" value="DNA-BINDING PROTEIN HU-BETA"/>
    <property type="match status" value="1"/>
</dbReference>
<name>A0A5D6W667_9FIRM</name>
<dbReference type="OrthoDB" id="9799835at2"/>
<proteinExistence type="inferred from homology"/>
<comment type="similarity">
    <text evidence="1 4">Belongs to the bacterial histone-like protein family.</text>
</comment>
<dbReference type="SUPFAM" id="SSF47729">
    <property type="entry name" value="IHF-like DNA-binding proteins"/>
    <property type="match status" value="1"/>
</dbReference>
<organism evidence="5 6">
    <name type="scientific">Selenomonas ruminis</name>
    <dbReference type="NCBI Taxonomy" id="2593411"/>
    <lineage>
        <taxon>Bacteria</taxon>
        <taxon>Bacillati</taxon>
        <taxon>Bacillota</taxon>
        <taxon>Negativicutes</taxon>
        <taxon>Selenomonadales</taxon>
        <taxon>Selenomonadaceae</taxon>
        <taxon>Selenomonas</taxon>
    </lineage>
</organism>
<dbReference type="PANTHER" id="PTHR33175">
    <property type="entry name" value="DNA-BINDING PROTEIN HU"/>
    <property type="match status" value="1"/>
</dbReference>
<dbReference type="GO" id="GO:1990178">
    <property type="term" value="C:HU-DNA complex"/>
    <property type="evidence" value="ECO:0007669"/>
    <property type="project" value="UniProtKB-ARBA"/>
</dbReference>
<dbReference type="PROSITE" id="PS00045">
    <property type="entry name" value="HISTONE_LIKE"/>
    <property type="match status" value="1"/>
</dbReference>
<dbReference type="InterPro" id="IPR020816">
    <property type="entry name" value="Histone-like_DNA-bd_CS"/>
</dbReference>
<protein>
    <submittedName>
        <fullName evidence="5">HU family DNA-binding protein</fullName>
    </submittedName>
</protein>
<keyword evidence="6" id="KW-1185">Reference proteome</keyword>
<dbReference type="CDD" id="cd13831">
    <property type="entry name" value="HU"/>
    <property type="match status" value="1"/>
</dbReference>
<dbReference type="FunFam" id="4.10.520.10:FF:000001">
    <property type="entry name" value="DNA-binding protein HU"/>
    <property type="match status" value="1"/>
</dbReference>
<evidence type="ECO:0000256" key="3">
    <source>
        <dbReference type="ARBA" id="ARBA00023125"/>
    </source>
</evidence>
<evidence type="ECO:0000313" key="6">
    <source>
        <dbReference type="Proteomes" id="UP000323646"/>
    </source>
</evidence>
<evidence type="ECO:0000256" key="1">
    <source>
        <dbReference type="ARBA" id="ARBA00010529"/>
    </source>
</evidence>
<comment type="caution">
    <text evidence="5">The sequence shown here is derived from an EMBL/GenBank/DDBJ whole genome shotgun (WGS) entry which is preliminary data.</text>
</comment>
<dbReference type="GO" id="GO:0042802">
    <property type="term" value="F:identical protein binding"/>
    <property type="evidence" value="ECO:0007669"/>
    <property type="project" value="UniProtKB-ARBA"/>
</dbReference>
<evidence type="ECO:0000256" key="2">
    <source>
        <dbReference type="ARBA" id="ARBA00023067"/>
    </source>
</evidence>
<evidence type="ECO:0000256" key="4">
    <source>
        <dbReference type="RuleBase" id="RU003939"/>
    </source>
</evidence>
<dbReference type="GO" id="GO:1990103">
    <property type="term" value="C:DnaA-HU complex"/>
    <property type="evidence" value="ECO:0007669"/>
    <property type="project" value="UniProtKB-ARBA"/>
</dbReference>
<dbReference type="GO" id="GO:0005829">
    <property type="term" value="C:cytosol"/>
    <property type="evidence" value="ECO:0007669"/>
    <property type="project" value="UniProtKB-ARBA"/>
</dbReference>
<reference evidence="5 6" key="1">
    <citation type="submission" date="2019-08" db="EMBL/GenBank/DDBJ databases">
        <title>Selenomonas sp. mPRGC5 and Selenomonas sp. mPRGC8 isolated from ruminal fluid of dairy goat (Capra hircus).</title>
        <authorList>
            <person name="Poothong S."/>
            <person name="Nuengjamnong C."/>
            <person name="Tanasupawat S."/>
        </authorList>
    </citation>
    <scope>NUCLEOTIDE SEQUENCE [LARGE SCALE GENOMIC DNA]</scope>
    <source>
        <strain evidence="6">mPRGC5</strain>
    </source>
</reference>
<dbReference type="EMBL" id="VTOY01000003">
    <property type="protein sequence ID" value="TYZ23457.1"/>
    <property type="molecule type" value="Genomic_DNA"/>
</dbReference>
<dbReference type="GO" id="GO:0030261">
    <property type="term" value="P:chromosome condensation"/>
    <property type="evidence" value="ECO:0007669"/>
    <property type="project" value="UniProtKB-KW"/>
</dbReference>
<dbReference type="Proteomes" id="UP000323646">
    <property type="component" value="Unassembled WGS sequence"/>
</dbReference>
<dbReference type="GO" id="GO:0030527">
    <property type="term" value="F:structural constituent of chromatin"/>
    <property type="evidence" value="ECO:0007669"/>
    <property type="project" value="InterPro"/>
</dbReference>
<gene>
    <name evidence="5" type="ORF">FZ040_06150</name>
</gene>
<dbReference type="InterPro" id="IPR000119">
    <property type="entry name" value="Hist_DNA-bd"/>
</dbReference>
<dbReference type="AlphaFoldDB" id="A0A5D6W667"/>
<evidence type="ECO:0000313" key="5">
    <source>
        <dbReference type="EMBL" id="TYZ23457.1"/>
    </source>
</evidence>
<dbReference type="GO" id="GO:0006270">
    <property type="term" value="P:DNA replication initiation"/>
    <property type="evidence" value="ECO:0007669"/>
    <property type="project" value="UniProtKB-ARBA"/>
</dbReference>
<dbReference type="PRINTS" id="PR01727">
    <property type="entry name" value="DNABINDINGHU"/>
</dbReference>
<dbReference type="GO" id="GO:0010467">
    <property type="term" value="P:gene expression"/>
    <property type="evidence" value="ECO:0007669"/>
    <property type="project" value="UniProtKB-ARBA"/>
</dbReference>
<dbReference type="Gene3D" id="4.10.520.10">
    <property type="entry name" value="IHF-like DNA-binding proteins"/>
    <property type="match status" value="1"/>
</dbReference>
<accession>A0A5D6W667</accession>
<sequence>MCITFVRAWEKVFFKGAAIVNKTELVAGVAEKTGMTKKDAEKAVNALFESIQEALTSGDKVQMIGFGTFEVKERPARKGRNPRTGEDIVIPAAKNPAFKAGKALKDAVNG</sequence>
<dbReference type="Pfam" id="PF00216">
    <property type="entry name" value="Bac_DNA_binding"/>
    <property type="match status" value="1"/>
</dbReference>
<keyword evidence="2" id="KW-0226">DNA condensation</keyword>
<dbReference type="InterPro" id="IPR010992">
    <property type="entry name" value="IHF-like_DNA-bd_dom_sf"/>
</dbReference>
<dbReference type="GO" id="GO:0003677">
    <property type="term" value="F:DNA binding"/>
    <property type="evidence" value="ECO:0007669"/>
    <property type="project" value="UniProtKB-KW"/>
</dbReference>
<dbReference type="SMART" id="SM00411">
    <property type="entry name" value="BHL"/>
    <property type="match status" value="1"/>
</dbReference>
<keyword evidence="3 5" id="KW-0238">DNA-binding</keyword>